<comment type="caution">
    <text evidence="1">The sequence shown here is derived from an EMBL/GenBank/DDBJ whole genome shotgun (WGS) entry which is preliminary data.</text>
</comment>
<organism evidence="1 2">
    <name type="scientific">Pieris brassicae</name>
    <name type="common">White butterfly</name>
    <name type="synonym">Large white butterfly</name>
    <dbReference type="NCBI Taxonomy" id="7116"/>
    <lineage>
        <taxon>Eukaryota</taxon>
        <taxon>Metazoa</taxon>
        <taxon>Ecdysozoa</taxon>
        <taxon>Arthropoda</taxon>
        <taxon>Hexapoda</taxon>
        <taxon>Insecta</taxon>
        <taxon>Pterygota</taxon>
        <taxon>Neoptera</taxon>
        <taxon>Endopterygota</taxon>
        <taxon>Lepidoptera</taxon>
        <taxon>Glossata</taxon>
        <taxon>Ditrysia</taxon>
        <taxon>Papilionoidea</taxon>
        <taxon>Pieridae</taxon>
        <taxon>Pierinae</taxon>
        <taxon>Pieris</taxon>
    </lineage>
</organism>
<keyword evidence="2" id="KW-1185">Reference proteome</keyword>
<accession>A0A9P0TJW0</accession>
<gene>
    <name evidence="1" type="ORF">PIBRA_LOCUS9925</name>
</gene>
<dbReference type="EMBL" id="CALOZG010000034">
    <property type="protein sequence ID" value="CAH4033666.1"/>
    <property type="molecule type" value="Genomic_DNA"/>
</dbReference>
<protein>
    <submittedName>
        <fullName evidence="1">Uncharacterized protein</fullName>
    </submittedName>
</protein>
<reference evidence="1" key="1">
    <citation type="submission" date="2022-05" db="EMBL/GenBank/DDBJ databases">
        <authorList>
            <person name="Okamura Y."/>
        </authorList>
    </citation>
    <scope>NUCLEOTIDE SEQUENCE</scope>
</reference>
<proteinExistence type="predicted"/>
<evidence type="ECO:0000313" key="1">
    <source>
        <dbReference type="EMBL" id="CAH4033666.1"/>
    </source>
</evidence>
<evidence type="ECO:0000313" key="2">
    <source>
        <dbReference type="Proteomes" id="UP001152562"/>
    </source>
</evidence>
<dbReference type="Proteomes" id="UP001152562">
    <property type="component" value="Unassembled WGS sequence"/>
</dbReference>
<dbReference type="AlphaFoldDB" id="A0A9P0TJW0"/>
<sequence>MPHLRCNDARCRSARASQQQWLRLNSAFAMDKYKCVALSVVAAALRQRITLPPASSLVRRSVETSRATTQRSSGACYKKYMKNDAATTQRSATY</sequence>
<name>A0A9P0TJW0_PIEBR</name>